<gene>
    <name evidence="3" type="ORF">N7469_006548</name>
</gene>
<dbReference type="Gene3D" id="3.40.140.10">
    <property type="entry name" value="Cytidine Deaminase, domain 2"/>
    <property type="match status" value="1"/>
</dbReference>
<dbReference type="GO" id="GO:0052717">
    <property type="term" value="F:tRNA-specific adenosine-34 deaminase activity"/>
    <property type="evidence" value="ECO:0007669"/>
    <property type="project" value="TreeGrafter"/>
</dbReference>
<dbReference type="OrthoDB" id="408702at2759"/>
<evidence type="ECO:0000313" key="3">
    <source>
        <dbReference type="EMBL" id="KAJ5226542.1"/>
    </source>
</evidence>
<evidence type="ECO:0000259" key="2">
    <source>
        <dbReference type="PROSITE" id="PS51747"/>
    </source>
</evidence>
<dbReference type="PROSITE" id="PS51747">
    <property type="entry name" value="CYT_DCMP_DEAMINASES_2"/>
    <property type="match status" value="1"/>
</dbReference>
<dbReference type="PANTHER" id="PTHR11079:SF203">
    <property type="entry name" value="CMP_DCMP-TYPE DEAMINASE DOMAIN-CONTAINING PROTEIN"/>
    <property type="match status" value="1"/>
</dbReference>
<comment type="caution">
    <text evidence="3">The sequence shown here is derived from an EMBL/GenBank/DDBJ whole genome shotgun (WGS) entry which is preliminary data.</text>
</comment>
<keyword evidence="1" id="KW-0732">Signal</keyword>
<dbReference type="RefSeq" id="XP_056498907.1">
    <property type="nucleotide sequence ID" value="XM_056645466.1"/>
</dbReference>
<organism evidence="3 4">
    <name type="scientific">Penicillium citrinum</name>
    <dbReference type="NCBI Taxonomy" id="5077"/>
    <lineage>
        <taxon>Eukaryota</taxon>
        <taxon>Fungi</taxon>
        <taxon>Dikarya</taxon>
        <taxon>Ascomycota</taxon>
        <taxon>Pezizomycotina</taxon>
        <taxon>Eurotiomycetes</taxon>
        <taxon>Eurotiomycetidae</taxon>
        <taxon>Eurotiales</taxon>
        <taxon>Aspergillaceae</taxon>
        <taxon>Penicillium</taxon>
    </lineage>
</organism>
<protein>
    <submittedName>
        <fullName evidence="3">Guanine deaminase</fullName>
    </submittedName>
</protein>
<accession>A0A9W9NUM7</accession>
<keyword evidence="4" id="KW-1185">Reference proteome</keyword>
<proteinExistence type="predicted"/>
<dbReference type="SUPFAM" id="SSF53927">
    <property type="entry name" value="Cytidine deaminase-like"/>
    <property type="match status" value="1"/>
</dbReference>
<feature type="domain" description="CMP/dCMP-type deaminase" evidence="2">
    <location>
        <begin position="36"/>
        <end position="158"/>
    </location>
</feature>
<reference evidence="3" key="2">
    <citation type="journal article" date="2023" name="IMA Fungus">
        <title>Comparative genomic study of the Penicillium genus elucidates a diverse pangenome and 15 lateral gene transfer events.</title>
        <authorList>
            <person name="Petersen C."/>
            <person name="Sorensen T."/>
            <person name="Nielsen M.R."/>
            <person name="Sondergaard T.E."/>
            <person name="Sorensen J.L."/>
            <person name="Fitzpatrick D.A."/>
            <person name="Frisvad J.C."/>
            <person name="Nielsen K.L."/>
        </authorList>
    </citation>
    <scope>NUCLEOTIDE SEQUENCE</scope>
    <source>
        <strain evidence="3">IBT 23319</strain>
    </source>
</reference>
<dbReference type="Pfam" id="PF00383">
    <property type="entry name" value="dCMP_cyt_deam_1"/>
    <property type="match status" value="1"/>
</dbReference>
<sequence>MNIKLQITAICVAFLSTVSAATLAKSELMINGVSFESRAHWMRLANSALEISGSPCPFAAFGTVIVNHTGSDTGKLICMGVNENSKTGNPSLHAILTDPMGHFQLTPSEAQAAFNDLSLYTNAESCPMCAAAIRWSGFREYIYGTSIDTLIEEGWGQIRVPSVDIFAASYDLPTQSRLIGNLLANETDPFFLWQYNPSYPCPHGCMRSKDLHASPSCS</sequence>
<name>A0A9W9NUM7_PENCI</name>
<feature type="signal peptide" evidence="1">
    <location>
        <begin position="1"/>
        <end position="20"/>
    </location>
</feature>
<dbReference type="PANTHER" id="PTHR11079">
    <property type="entry name" value="CYTOSINE DEAMINASE FAMILY MEMBER"/>
    <property type="match status" value="1"/>
</dbReference>
<dbReference type="EMBL" id="JAPQKT010000006">
    <property type="protein sequence ID" value="KAJ5226542.1"/>
    <property type="molecule type" value="Genomic_DNA"/>
</dbReference>
<feature type="chain" id="PRO_5040792352" evidence="1">
    <location>
        <begin position="21"/>
        <end position="218"/>
    </location>
</feature>
<dbReference type="CDD" id="cd01285">
    <property type="entry name" value="nucleoside_deaminase"/>
    <property type="match status" value="1"/>
</dbReference>
<dbReference type="AlphaFoldDB" id="A0A9W9NUM7"/>
<dbReference type="GO" id="GO:0002100">
    <property type="term" value="P:tRNA wobble adenosine to inosine editing"/>
    <property type="evidence" value="ECO:0007669"/>
    <property type="project" value="TreeGrafter"/>
</dbReference>
<dbReference type="InterPro" id="IPR002125">
    <property type="entry name" value="CMP_dCMP_dom"/>
</dbReference>
<reference evidence="3" key="1">
    <citation type="submission" date="2022-11" db="EMBL/GenBank/DDBJ databases">
        <authorList>
            <person name="Petersen C."/>
        </authorList>
    </citation>
    <scope>NUCLEOTIDE SEQUENCE</scope>
    <source>
        <strain evidence="3">IBT 23319</strain>
    </source>
</reference>
<dbReference type="InterPro" id="IPR016193">
    <property type="entry name" value="Cytidine_deaminase-like"/>
</dbReference>
<evidence type="ECO:0000256" key="1">
    <source>
        <dbReference type="SAM" id="SignalP"/>
    </source>
</evidence>
<dbReference type="Proteomes" id="UP001147733">
    <property type="component" value="Unassembled WGS sequence"/>
</dbReference>
<dbReference type="GeneID" id="81384633"/>
<evidence type="ECO:0000313" key="4">
    <source>
        <dbReference type="Proteomes" id="UP001147733"/>
    </source>
</evidence>